<dbReference type="EMBL" id="QGKY02001925">
    <property type="protein sequence ID" value="KAF2546876.1"/>
    <property type="molecule type" value="Genomic_DNA"/>
</dbReference>
<dbReference type="EMBL" id="QGKX02000088">
    <property type="protein sequence ID" value="KAF3583387.1"/>
    <property type="molecule type" value="Genomic_DNA"/>
</dbReference>
<name>A0A8S9GR03_BRACR</name>
<gene>
    <name evidence="2" type="ORF">F2Q69_00029164</name>
    <name evidence="1" type="ORF">F2Q70_00021693</name>
</gene>
<comment type="caution">
    <text evidence="1">The sequence shown here is derived from an EMBL/GenBank/DDBJ whole genome shotgun (WGS) entry which is preliminary data.</text>
</comment>
<dbReference type="AlphaFoldDB" id="A0A8S9GR03"/>
<accession>A0A8S9GR03</accession>
<evidence type="ECO:0000313" key="1">
    <source>
        <dbReference type="EMBL" id="KAF2546876.1"/>
    </source>
</evidence>
<evidence type="ECO:0000313" key="2">
    <source>
        <dbReference type="EMBL" id="KAF3583387.1"/>
    </source>
</evidence>
<dbReference type="Proteomes" id="UP000712600">
    <property type="component" value="Unassembled WGS sequence"/>
</dbReference>
<organism evidence="1">
    <name type="scientific">Brassica cretica</name>
    <name type="common">Mustard</name>
    <dbReference type="NCBI Taxonomy" id="69181"/>
    <lineage>
        <taxon>Eukaryota</taxon>
        <taxon>Viridiplantae</taxon>
        <taxon>Streptophyta</taxon>
        <taxon>Embryophyta</taxon>
        <taxon>Tracheophyta</taxon>
        <taxon>Spermatophyta</taxon>
        <taxon>Magnoliopsida</taxon>
        <taxon>eudicotyledons</taxon>
        <taxon>Gunneridae</taxon>
        <taxon>Pentapetalae</taxon>
        <taxon>rosids</taxon>
        <taxon>malvids</taxon>
        <taxon>Brassicales</taxon>
        <taxon>Brassicaceae</taxon>
        <taxon>Brassiceae</taxon>
        <taxon>Brassica</taxon>
    </lineage>
</organism>
<sequence>MTSMCGRARHMASGTMLSWSPYVKLVKAEVKFWLSSEWYFWLARGSCGRYEGVSIDDKPLVSIDTDARRRVEPIS</sequence>
<reference evidence="1" key="2">
    <citation type="submission" date="2019-12" db="EMBL/GenBank/DDBJ databases">
        <title>Genome sequencing and annotation of Brassica cretica.</title>
        <authorList>
            <person name="Studholme D.J."/>
            <person name="Sarris P.F."/>
        </authorList>
    </citation>
    <scope>NUCLEOTIDE SEQUENCE</scope>
    <source>
        <strain evidence="1">PFS-102/07</strain>
        <tissue evidence="1">Leaf</tissue>
    </source>
</reference>
<protein>
    <submittedName>
        <fullName evidence="1">Uncharacterized protein</fullName>
    </submittedName>
</protein>
<reference evidence="2" key="1">
    <citation type="submission" date="2019-12" db="EMBL/GenBank/DDBJ databases">
        <title>Genome sequencing and annotation of Brassica cretica.</title>
        <authorList>
            <person name="Studholme D.J."/>
            <person name="Sarris P."/>
        </authorList>
    </citation>
    <scope>NUCLEOTIDE SEQUENCE</scope>
    <source>
        <strain evidence="2">PFS-109/04</strain>
        <tissue evidence="2">Leaf</tissue>
    </source>
</reference>
<proteinExistence type="predicted"/>